<name>D8UEA0_VOLCA</name>
<reference evidence="1 2" key="1">
    <citation type="journal article" date="2010" name="Science">
        <title>Genomic analysis of organismal complexity in the multicellular green alga Volvox carteri.</title>
        <authorList>
            <person name="Prochnik S.E."/>
            <person name="Umen J."/>
            <person name="Nedelcu A.M."/>
            <person name="Hallmann A."/>
            <person name="Miller S.M."/>
            <person name="Nishii I."/>
            <person name="Ferris P."/>
            <person name="Kuo A."/>
            <person name="Mitros T."/>
            <person name="Fritz-Laylin L.K."/>
            <person name="Hellsten U."/>
            <person name="Chapman J."/>
            <person name="Simakov O."/>
            <person name="Rensing S.A."/>
            <person name="Terry A."/>
            <person name="Pangilinan J."/>
            <person name="Kapitonov V."/>
            <person name="Jurka J."/>
            <person name="Salamov A."/>
            <person name="Shapiro H."/>
            <person name="Schmutz J."/>
            <person name="Grimwood J."/>
            <person name="Lindquist E."/>
            <person name="Lucas S."/>
            <person name="Grigoriev I.V."/>
            <person name="Schmitt R."/>
            <person name="Kirk D."/>
            <person name="Rokhsar D.S."/>
        </authorList>
    </citation>
    <scope>NUCLEOTIDE SEQUENCE [LARGE SCALE GENOMIC DNA]</scope>
    <source>
        <strain evidence="2">f. Nagariensis / Eve</strain>
    </source>
</reference>
<dbReference type="PANTHER" id="PTHR37171:SF1">
    <property type="entry name" value="SERINE_THREONINE-PROTEIN KINASE YRZF-RELATED"/>
    <property type="match status" value="1"/>
</dbReference>
<keyword evidence="2" id="KW-1185">Reference proteome</keyword>
<dbReference type="OrthoDB" id="541154at2759"/>
<dbReference type="Proteomes" id="UP000001058">
    <property type="component" value="Unassembled WGS sequence"/>
</dbReference>
<dbReference type="AlphaFoldDB" id="D8UEA0"/>
<dbReference type="PANTHER" id="PTHR37171">
    <property type="entry name" value="SERINE/THREONINE-PROTEIN KINASE YRZF-RELATED"/>
    <property type="match status" value="1"/>
</dbReference>
<dbReference type="EMBL" id="GL378388">
    <property type="protein sequence ID" value="EFJ41933.1"/>
    <property type="molecule type" value="Genomic_DNA"/>
</dbReference>
<accession>D8UEA0</accession>
<organism evidence="2">
    <name type="scientific">Volvox carteri f. nagariensis</name>
    <dbReference type="NCBI Taxonomy" id="3068"/>
    <lineage>
        <taxon>Eukaryota</taxon>
        <taxon>Viridiplantae</taxon>
        <taxon>Chlorophyta</taxon>
        <taxon>core chlorophytes</taxon>
        <taxon>Chlorophyceae</taxon>
        <taxon>CS clade</taxon>
        <taxon>Chlamydomonadales</taxon>
        <taxon>Volvocaceae</taxon>
        <taxon>Volvox</taxon>
    </lineage>
</organism>
<gene>
    <name evidence="1" type="ORF">VOLCADRAFT_98036</name>
</gene>
<dbReference type="STRING" id="3068.D8UEA0"/>
<dbReference type="RefSeq" id="XP_002956970.1">
    <property type="nucleotide sequence ID" value="XM_002956924.1"/>
</dbReference>
<sequence>MQSTLHRFTTAGDFLTNYQPSRLELLPCTSAQMMGVKCKGPSAVAHWHTFNDECRALLCVLPDGGPTPTSAAVGNEDNLHLELFTHILRPLQQALSRTDGFFGAARAMQGMTKGIWTNKSDFMLQSCINSELLVAIEVKKSAVICVPQSSSLPAMYTSG</sequence>
<proteinExistence type="predicted"/>
<evidence type="ECO:0000313" key="2">
    <source>
        <dbReference type="Proteomes" id="UP000001058"/>
    </source>
</evidence>
<dbReference type="KEGG" id="vcn:VOLCADRAFT_98036"/>
<dbReference type="InterPro" id="IPR052396">
    <property type="entry name" value="Meiotic_Drive_Suppr_Kinase"/>
</dbReference>
<dbReference type="InParanoid" id="D8UEA0"/>
<dbReference type="GeneID" id="9622741"/>
<protein>
    <submittedName>
        <fullName evidence="1">Uncharacterized protein</fullName>
    </submittedName>
</protein>
<evidence type="ECO:0000313" key="1">
    <source>
        <dbReference type="EMBL" id="EFJ41933.1"/>
    </source>
</evidence>